<dbReference type="OrthoDB" id="5154252at2759"/>
<feature type="compositionally biased region" description="Low complexity" evidence="1">
    <location>
        <begin position="71"/>
        <end position="89"/>
    </location>
</feature>
<accession>A0A9P8N5A2</accession>
<sequence>MGRVQERSIKEKAKARKSGPSVLQKTKDLGVLANVFAATVHWDPTHRCHRVAVHLPEGETVPDIADALTGSASQQPQRQSRRLLQSAQSNRRKERQLASRRNARRRPQYSSQPPFSTPADPYVFPDTSADEAGSDSRSRTGGSARHKRGVSGSVGAAEGEEPRDLQHAPGHSAGRAPAPILTSVEPSDPCQGHESIAMNMKPENSMPWIGDTSWDSFLDNMFTDDHTPGRRLHQLVLFLDRNGDALFEIH</sequence>
<dbReference type="Proteomes" id="UP000824596">
    <property type="component" value="Unassembled WGS sequence"/>
</dbReference>
<dbReference type="GeneID" id="68350509"/>
<evidence type="ECO:0000313" key="3">
    <source>
        <dbReference type="Proteomes" id="UP000824596"/>
    </source>
</evidence>
<proteinExistence type="predicted"/>
<evidence type="ECO:0000313" key="2">
    <source>
        <dbReference type="EMBL" id="KAH0968738.1"/>
    </source>
</evidence>
<evidence type="ECO:0000256" key="1">
    <source>
        <dbReference type="SAM" id="MobiDB-lite"/>
    </source>
</evidence>
<dbReference type="EMBL" id="JAIZPD010000001">
    <property type="protein sequence ID" value="KAH0968738.1"/>
    <property type="molecule type" value="Genomic_DNA"/>
</dbReference>
<reference evidence="2" key="1">
    <citation type="submission" date="2021-09" db="EMBL/GenBank/DDBJ databases">
        <title>A high-quality genome of the endoparasitic fungus Hirsutella rhossiliensis with a comparison of Hirsutella genomes reveals transposable elements contributing to genome size variation.</title>
        <authorList>
            <person name="Lin R."/>
            <person name="Jiao Y."/>
            <person name="Sun X."/>
            <person name="Ling J."/>
            <person name="Xie B."/>
            <person name="Cheng X."/>
        </authorList>
    </citation>
    <scope>NUCLEOTIDE SEQUENCE</scope>
    <source>
        <strain evidence="2">HR02</strain>
    </source>
</reference>
<organism evidence="2 3">
    <name type="scientific">Hirsutella rhossiliensis</name>
    <dbReference type="NCBI Taxonomy" id="111463"/>
    <lineage>
        <taxon>Eukaryota</taxon>
        <taxon>Fungi</taxon>
        <taxon>Dikarya</taxon>
        <taxon>Ascomycota</taxon>
        <taxon>Pezizomycotina</taxon>
        <taxon>Sordariomycetes</taxon>
        <taxon>Hypocreomycetidae</taxon>
        <taxon>Hypocreales</taxon>
        <taxon>Ophiocordycipitaceae</taxon>
        <taxon>Hirsutella</taxon>
    </lineage>
</organism>
<gene>
    <name evidence="2" type="ORF">HRG_01380</name>
</gene>
<feature type="region of interest" description="Disordered" evidence="1">
    <location>
        <begin position="1"/>
        <end position="22"/>
    </location>
</feature>
<dbReference type="AlphaFoldDB" id="A0A9P8N5A2"/>
<feature type="compositionally biased region" description="Basic and acidic residues" evidence="1">
    <location>
        <begin position="1"/>
        <end position="12"/>
    </location>
</feature>
<name>A0A9P8N5A2_9HYPO</name>
<feature type="region of interest" description="Disordered" evidence="1">
    <location>
        <begin position="69"/>
        <end position="191"/>
    </location>
</feature>
<keyword evidence="3" id="KW-1185">Reference proteome</keyword>
<protein>
    <submittedName>
        <fullName evidence="2">Uncharacterized protein</fullName>
    </submittedName>
</protein>
<comment type="caution">
    <text evidence="2">The sequence shown here is derived from an EMBL/GenBank/DDBJ whole genome shotgun (WGS) entry which is preliminary data.</text>
</comment>
<dbReference type="RefSeq" id="XP_044726251.1">
    <property type="nucleotide sequence ID" value="XM_044859851.1"/>
</dbReference>